<accession>A0A2U3ALL4</accession>
<comment type="subcellular location">
    <subcellularLocation>
        <location evidence="1">Cell membrane</location>
        <topology evidence="1">Multi-pass membrane protein</topology>
    </subcellularLocation>
</comment>
<keyword evidence="5 6" id="KW-0472">Membrane</keyword>
<proteinExistence type="predicted"/>
<feature type="transmembrane region" description="Helical" evidence="6">
    <location>
        <begin position="30"/>
        <end position="51"/>
    </location>
</feature>
<evidence type="ECO:0000256" key="5">
    <source>
        <dbReference type="ARBA" id="ARBA00023136"/>
    </source>
</evidence>
<evidence type="ECO:0000256" key="2">
    <source>
        <dbReference type="ARBA" id="ARBA00022448"/>
    </source>
</evidence>
<feature type="transmembrane region" description="Helical" evidence="6">
    <location>
        <begin position="181"/>
        <end position="203"/>
    </location>
</feature>
<organism evidence="8 9">
    <name type="scientific">Kurthia sibirica</name>
    <dbReference type="NCBI Taxonomy" id="202750"/>
    <lineage>
        <taxon>Bacteria</taxon>
        <taxon>Bacillati</taxon>
        <taxon>Bacillota</taxon>
        <taxon>Bacilli</taxon>
        <taxon>Bacillales</taxon>
        <taxon>Caryophanaceae</taxon>
        <taxon>Kurthia</taxon>
    </lineage>
</organism>
<feature type="transmembrane region" description="Helical" evidence="6">
    <location>
        <begin position="114"/>
        <end position="135"/>
    </location>
</feature>
<feature type="transmembrane region" description="Helical" evidence="6">
    <location>
        <begin position="388"/>
        <end position="408"/>
    </location>
</feature>
<dbReference type="PANTHER" id="PTHR23534">
    <property type="entry name" value="MFS PERMEASE"/>
    <property type="match status" value="1"/>
</dbReference>
<feature type="transmembrane region" description="Helical" evidence="6">
    <location>
        <begin position="364"/>
        <end position="382"/>
    </location>
</feature>
<dbReference type="InterPro" id="IPR020846">
    <property type="entry name" value="MFS_dom"/>
</dbReference>
<feature type="domain" description="Major facilitator superfamily (MFS) profile" evidence="7">
    <location>
        <begin position="21"/>
        <end position="412"/>
    </location>
</feature>
<feature type="transmembrane region" description="Helical" evidence="6">
    <location>
        <begin position="147"/>
        <end position="166"/>
    </location>
</feature>
<keyword evidence="2" id="KW-0813">Transport</keyword>
<dbReference type="PROSITE" id="PS50850">
    <property type="entry name" value="MFS"/>
    <property type="match status" value="1"/>
</dbReference>
<keyword evidence="9" id="KW-1185">Reference proteome</keyword>
<sequence length="413" mass="42882">MNISKDATIHSPEIQAINKKIMRIVIMSQMLGGAGLAAGITVGTLIAAQMLGTDRYAGVPVALFTAGSAIGALVVGKITQQRGRRLGLSSGFFLGGIGALLIILSTVIDSIPLLFLALIVYGFGTSTNLQARYAATDLALPNKRATAVSIAMVSTTLGAVVGPNLVTPMSFVAKAIGIPELAGIFIVAAAAFLSAGFVLFLFLRPDPFLIAQKIDLQQAAKSMGEIRVNWNKKRVVIGAVIMIATQIVMVSIMTMTPLHMQHHGQAVGAIGLVIGFHIAAMYLPSLLTGRLVEKIGTTYMGIVGGGVLVISAIVTLFASGESLLALTIGLILLGIGWNFGLISGTTAVVDGTDVAMRPKIQSRIDVFIAISGASAGILSGVVVNYSSYAVLSIVGLVISSMLIVIVVLTREKN</sequence>
<dbReference type="InterPro" id="IPR011701">
    <property type="entry name" value="MFS"/>
</dbReference>
<keyword evidence="3 6" id="KW-0812">Transmembrane</keyword>
<dbReference type="GO" id="GO:0005886">
    <property type="term" value="C:plasma membrane"/>
    <property type="evidence" value="ECO:0007669"/>
    <property type="project" value="UniProtKB-SubCell"/>
</dbReference>
<dbReference type="PANTHER" id="PTHR23534:SF1">
    <property type="entry name" value="MAJOR FACILITATOR SUPERFAMILY PROTEIN"/>
    <property type="match status" value="1"/>
</dbReference>
<comment type="caution">
    <text evidence="8">The sequence shown here is derived from an EMBL/GenBank/DDBJ whole genome shotgun (WGS) entry which is preliminary data.</text>
</comment>
<evidence type="ECO:0000256" key="6">
    <source>
        <dbReference type="SAM" id="Phobius"/>
    </source>
</evidence>
<dbReference type="AlphaFoldDB" id="A0A2U3ALL4"/>
<evidence type="ECO:0000256" key="4">
    <source>
        <dbReference type="ARBA" id="ARBA00022989"/>
    </source>
</evidence>
<evidence type="ECO:0000256" key="1">
    <source>
        <dbReference type="ARBA" id="ARBA00004651"/>
    </source>
</evidence>
<protein>
    <submittedName>
        <fullName evidence="8">MFS transporter</fullName>
    </submittedName>
</protein>
<dbReference type="InterPro" id="IPR036259">
    <property type="entry name" value="MFS_trans_sf"/>
</dbReference>
<evidence type="ECO:0000259" key="7">
    <source>
        <dbReference type="PROSITE" id="PS50850"/>
    </source>
</evidence>
<dbReference type="RefSeq" id="WP_109306057.1">
    <property type="nucleotide sequence ID" value="NZ_BJUF01000026.1"/>
</dbReference>
<dbReference type="Proteomes" id="UP000245938">
    <property type="component" value="Unassembled WGS sequence"/>
</dbReference>
<feature type="transmembrane region" description="Helical" evidence="6">
    <location>
        <begin position="88"/>
        <end position="108"/>
    </location>
</feature>
<feature type="transmembrane region" description="Helical" evidence="6">
    <location>
        <begin position="57"/>
        <end position="76"/>
    </location>
</feature>
<keyword evidence="4 6" id="KW-1133">Transmembrane helix</keyword>
<feature type="transmembrane region" description="Helical" evidence="6">
    <location>
        <begin position="266"/>
        <end position="287"/>
    </location>
</feature>
<evidence type="ECO:0000313" key="9">
    <source>
        <dbReference type="Proteomes" id="UP000245938"/>
    </source>
</evidence>
<gene>
    <name evidence="8" type="ORF">DEX24_08810</name>
</gene>
<dbReference type="Gene3D" id="1.20.1250.20">
    <property type="entry name" value="MFS general substrate transporter like domains"/>
    <property type="match status" value="1"/>
</dbReference>
<dbReference type="Pfam" id="PF07690">
    <property type="entry name" value="MFS_1"/>
    <property type="match status" value="1"/>
</dbReference>
<dbReference type="GO" id="GO:0022857">
    <property type="term" value="F:transmembrane transporter activity"/>
    <property type="evidence" value="ECO:0007669"/>
    <property type="project" value="InterPro"/>
</dbReference>
<feature type="transmembrane region" description="Helical" evidence="6">
    <location>
        <begin position="235"/>
        <end position="254"/>
    </location>
</feature>
<feature type="transmembrane region" description="Helical" evidence="6">
    <location>
        <begin position="324"/>
        <end position="343"/>
    </location>
</feature>
<dbReference type="SUPFAM" id="SSF103473">
    <property type="entry name" value="MFS general substrate transporter"/>
    <property type="match status" value="1"/>
</dbReference>
<evidence type="ECO:0000313" key="8">
    <source>
        <dbReference type="EMBL" id="PWI25428.1"/>
    </source>
</evidence>
<feature type="transmembrane region" description="Helical" evidence="6">
    <location>
        <begin position="299"/>
        <end position="318"/>
    </location>
</feature>
<dbReference type="OrthoDB" id="9776171at2"/>
<dbReference type="EMBL" id="QFVR01000009">
    <property type="protein sequence ID" value="PWI25428.1"/>
    <property type="molecule type" value="Genomic_DNA"/>
</dbReference>
<reference evidence="8 9" key="1">
    <citation type="submission" date="2018-05" db="EMBL/GenBank/DDBJ databases">
        <title>Kurthia sibirica genome sequence.</title>
        <authorList>
            <person name="Maclea K.S."/>
            <person name="Goen A.E."/>
        </authorList>
    </citation>
    <scope>NUCLEOTIDE SEQUENCE [LARGE SCALE GENOMIC DNA]</scope>
    <source>
        <strain evidence="8 9">ATCC 49154</strain>
    </source>
</reference>
<evidence type="ECO:0000256" key="3">
    <source>
        <dbReference type="ARBA" id="ARBA00022692"/>
    </source>
</evidence>
<name>A0A2U3ALL4_9BACL</name>